<feature type="domain" description="Ionotropic glutamate receptor C-terminal" evidence="4">
    <location>
        <begin position="34"/>
        <end position="251"/>
    </location>
</feature>
<gene>
    <name evidence="5" type="ORF">GCM10017790_45160</name>
</gene>
<dbReference type="Pfam" id="PF00497">
    <property type="entry name" value="SBP_bac_3"/>
    <property type="match status" value="1"/>
</dbReference>
<feature type="domain" description="Solute-binding protein family 3/N-terminal" evidence="3">
    <location>
        <begin position="34"/>
        <end position="253"/>
    </location>
</feature>
<evidence type="ECO:0000256" key="1">
    <source>
        <dbReference type="ARBA" id="ARBA00022729"/>
    </source>
</evidence>
<feature type="chain" id="PRO_5046148460" evidence="2">
    <location>
        <begin position="23"/>
        <end position="264"/>
    </location>
</feature>
<name>A0ABQ3LTK0_9PSEU</name>
<evidence type="ECO:0000256" key="2">
    <source>
        <dbReference type="SAM" id="SignalP"/>
    </source>
</evidence>
<keyword evidence="1 2" id="KW-0732">Signal</keyword>
<dbReference type="SMART" id="SM00062">
    <property type="entry name" value="PBPb"/>
    <property type="match status" value="1"/>
</dbReference>
<dbReference type="PROSITE" id="PS51257">
    <property type="entry name" value="PROKAR_LIPOPROTEIN"/>
    <property type="match status" value="1"/>
</dbReference>
<dbReference type="PANTHER" id="PTHR35936">
    <property type="entry name" value="MEMBRANE-BOUND LYTIC MUREIN TRANSGLYCOSYLASE F"/>
    <property type="match status" value="1"/>
</dbReference>
<reference evidence="6" key="1">
    <citation type="journal article" date="2019" name="Int. J. Syst. Evol. Microbiol.">
        <title>The Global Catalogue of Microorganisms (GCM) 10K type strain sequencing project: providing services to taxonomists for standard genome sequencing and annotation.</title>
        <authorList>
            <consortium name="The Broad Institute Genomics Platform"/>
            <consortium name="The Broad Institute Genome Sequencing Center for Infectious Disease"/>
            <person name="Wu L."/>
            <person name="Ma J."/>
        </authorList>
    </citation>
    <scope>NUCLEOTIDE SEQUENCE [LARGE SCALE GENOMIC DNA]</scope>
    <source>
        <strain evidence="6">CGMCC 4.7683</strain>
    </source>
</reference>
<sequence length="264" mass="27566">MRITMKKSLAAAVSAALLAVLAACGGGEDAGAGTLRVGTLSDSKPNAYQENGVFTGFDNELLKAVAAHQNLKLEFVSTEFSTLLSQVANGKFDIGSSGISQTDERRKTVDFSAPYNYQSLGIETREGVAITDENSLAGKRIGVVQGTVSDSWLAANAPTAQAVRFPQDAAALAALKSGAIDGAIFDQATAEDYAAKNPDAKLKVVKAITTTIPHGFAVKKGNTELAGKINAGLKAVIADGTWERVHQRFEPNAPVPAEFKAGQK</sequence>
<dbReference type="SMART" id="SM00079">
    <property type="entry name" value="PBPe"/>
    <property type="match status" value="1"/>
</dbReference>
<evidence type="ECO:0000313" key="6">
    <source>
        <dbReference type="Proteomes" id="UP000635387"/>
    </source>
</evidence>
<organism evidence="5 6">
    <name type="scientific">Amycolatopsis oliviviridis</name>
    <dbReference type="NCBI Taxonomy" id="1471590"/>
    <lineage>
        <taxon>Bacteria</taxon>
        <taxon>Bacillati</taxon>
        <taxon>Actinomycetota</taxon>
        <taxon>Actinomycetes</taxon>
        <taxon>Pseudonocardiales</taxon>
        <taxon>Pseudonocardiaceae</taxon>
        <taxon>Amycolatopsis</taxon>
    </lineage>
</organism>
<dbReference type="Gene3D" id="3.40.190.10">
    <property type="entry name" value="Periplasmic binding protein-like II"/>
    <property type="match status" value="2"/>
</dbReference>
<comment type="caution">
    <text evidence="5">The sequence shown here is derived from an EMBL/GenBank/DDBJ whole genome shotgun (WGS) entry which is preliminary data.</text>
</comment>
<dbReference type="EMBL" id="BNAY01000005">
    <property type="protein sequence ID" value="GHH22875.1"/>
    <property type="molecule type" value="Genomic_DNA"/>
</dbReference>
<dbReference type="PANTHER" id="PTHR35936:SF17">
    <property type="entry name" value="ARGININE-BINDING EXTRACELLULAR PROTEIN ARTP"/>
    <property type="match status" value="1"/>
</dbReference>
<dbReference type="SUPFAM" id="SSF53850">
    <property type="entry name" value="Periplasmic binding protein-like II"/>
    <property type="match status" value="1"/>
</dbReference>
<dbReference type="InterPro" id="IPR001638">
    <property type="entry name" value="Solute-binding_3/MltF_N"/>
</dbReference>
<proteinExistence type="predicted"/>
<protein>
    <submittedName>
        <fullName evidence="5">Amino acid ABC transporter substrate-binding protein</fullName>
    </submittedName>
</protein>
<keyword evidence="6" id="KW-1185">Reference proteome</keyword>
<dbReference type="InterPro" id="IPR001320">
    <property type="entry name" value="Iontro_rcpt_C"/>
</dbReference>
<evidence type="ECO:0000259" key="3">
    <source>
        <dbReference type="SMART" id="SM00062"/>
    </source>
</evidence>
<dbReference type="Proteomes" id="UP000635387">
    <property type="component" value="Unassembled WGS sequence"/>
</dbReference>
<dbReference type="CDD" id="cd13530">
    <property type="entry name" value="PBP2_peptides_like"/>
    <property type="match status" value="1"/>
</dbReference>
<evidence type="ECO:0000313" key="5">
    <source>
        <dbReference type="EMBL" id="GHH22875.1"/>
    </source>
</evidence>
<accession>A0ABQ3LTK0</accession>
<feature type="signal peptide" evidence="2">
    <location>
        <begin position="1"/>
        <end position="22"/>
    </location>
</feature>
<evidence type="ECO:0000259" key="4">
    <source>
        <dbReference type="SMART" id="SM00079"/>
    </source>
</evidence>